<evidence type="ECO:0000256" key="6">
    <source>
        <dbReference type="RuleBase" id="RU362006"/>
    </source>
</evidence>
<feature type="region of interest" description="Disordered" evidence="7">
    <location>
        <begin position="160"/>
        <end position="191"/>
    </location>
</feature>
<name>A0A9J6DBT4_RHIMP</name>
<evidence type="ECO:0000256" key="7">
    <source>
        <dbReference type="SAM" id="MobiDB-lite"/>
    </source>
</evidence>
<dbReference type="Pfam" id="PF03134">
    <property type="entry name" value="TB2_DP1_HVA22"/>
    <property type="match status" value="1"/>
</dbReference>
<dbReference type="PANTHER" id="PTHR12300:SF161">
    <property type="entry name" value="RECEPTOR EXPRESSION-ENHANCING PROTEIN"/>
    <property type="match status" value="1"/>
</dbReference>
<comment type="subcellular location">
    <subcellularLocation>
        <location evidence="1 6">Membrane</location>
        <topology evidence="1 6">Multi-pass membrane protein</topology>
    </subcellularLocation>
</comment>
<dbReference type="PANTHER" id="PTHR12300">
    <property type="entry name" value="HVA22-LIKE PROTEINS"/>
    <property type="match status" value="1"/>
</dbReference>
<dbReference type="VEuPathDB" id="VectorBase:LOC119175622"/>
<dbReference type="EMBL" id="JABSTU010000010">
    <property type="protein sequence ID" value="KAH8019512.1"/>
    <property type="molecule type" value="Genomic_DNA"/>
</dbReference>
<evidence type="ECO:0000256" key="1">
    <source>
        <dbReference type="ARBA" id="ARBA00004141"/>
    </source>
</evidence>
<dbReference type="AlphaFoldDB" id="A0A9J6DBT4"/>
<keyword evidence="3 6" id="KW-0812">Transmembrane</keyword>
<feature type="transmembrane region" description="Helical" evidence="6">
    <location>
        <begin position="94"/>
        <end position="115"/>
    </location>
</feature>
<evidence type="ECO:0000256" key="4">
    <source>
        <dbReference type="ARBA" id="ARBA00022989"/>
    </source>
</evidence>
<evidence type="ECO:0000313" key="8">
    <source>
        <dbReference type="EMBL" id="KAH8019512.1"/>
    </source>
</evidence>
<feature type="transmembrane region" description="Helical" evidence="6">
    <location>
        <begin position="49"/>
        <end position="74"/>
    </location>
</feature>
<keyword evidence="9" id="KW-1185">Reference proteome</keyword>
<proteinExistence type="inferred from homology"/>
<gene>
    <name evidence="8" type="ORF">HPB51_019851</name>
</gene>
<feature type="compositionally biased region" description="Basic and acidic residues" evidence="7">
    <location>
        <begin position="178"/>
        <end position="191"/>
    </location>
</feature>
<comment type="similarity">
    <text evidence="2 6">Belongs to the DP1 family.</text>
</comment>
<organism evidence="8 9">
    <name type="scientific">Rhipicephalus microplus</name>
    <name type="common">Cattle tick</name>
    <name type="synonym">Boophilus microplus</name>
    <dbReference type="NCBI Taxonomy" id="6941"/>
    <lineage>
        <taxon>Eukaryota</taxon>
        <taxon>Metazoa</taxon>
        <taxon>Ecdysozoa</taxon>
        <taxon>Arthropoda</taxon>
        <taxon>Chelicerata</taxon>
        <taxon>Arachnida</taxon>
        <taxon>Acari</taxon>
        <taxon>Parasitiformes</taxon>
        <taxon>Ixodida</taxon>
        <taxon>Ixodoidea</taxon>
        <taxon>Ixodidae</taxon>
        <taxon>Rhipicephalinae</taxon>
        <taxon>Rhipicephalus</taxon>
        <taxon>Boophilus</taxon>
    </lineage>
</organism>
<sequence length="191" mass="20927">MFTELAIVTFTKVGSTFRFHHLNDCPFANLVSSAQQLELHVAAASEKSLVVIVGLLFLVNVLGSKSATFISTVWPMLGSIRAIDRADVLALQKWTAYWIVYALLNIVLNFVFIGIHRYFKRIYFIRLLVLAWCAAPMQSNGATLIFQKCFAGKIFKEGLTPGAAPPPPPAAAAPAAGGKKESPDSSRKMRK</sequence>
<accession>A0A9J6DBT4</accession>
<keyword evidence="4 6" id="KW-1133">Transmembrane helix</keyword>
<reference evidence="8" key="1">
    <citation type="journal article" date="2020" name="Cell">
        <title>Large-Scale Comparative Analyses of Tick Genomes Elucidate Their Genetic Diversity and Vector Capacities.</title>
        <authorList>
            <consortium name="Tick Genome and Microbiome Consortium (TIGMIC)"/>
            <person name="Jia N."/>
            <person name="Wang J."/>
            <person name="Shi W."/>
            <person name="Du L."/>
            <person name="Sun Y."/>
            <person name="Zhan W."/>
            <person name="Jiang J.F."/>
            <person name="Wang Q."/>
            <person name="Zhang B."/>
            <person name="Ji P."/>
            <person name="Bell-Sakyi L."/>
            <person name="Cui X.M."/>
            <person name="Yuan T.T."/>
            <person name="Jiang B.G."/>
            <person name="Yang W.F."/>
            <person name="Lam T.T."/>
            <person name="Chang Q.C."/>
            <person name="Ding S.J."/>
            <person name="Wang X.J."/>
            <person name="Zhu J.G."/>
            <person name="Ruan X.D."/>
            <person name="Zhao L."/>
            <person name="Wei J.T."/>
            <person name="Ye R.Z."/>
            <person name="Que T.C."/>
            <person name="Du C.H."/>
            <person name="Zhou Y.H."/>
            <person name="Cheng J.X."/>
            <person name="Dai P.F."/>
            <person name="Guo W.B."/>
            <person name="Han X.H."/>
            <person name="Huang E.J."/>
            <person name="Li L.F."/>
            <person name="Wei W."/>
            <person name="Gao Y.C."/>
            <person name="Liu J.Z."/>
            <person name="Shao H.Z."/>
            <person name="Wang X."/>
            <person name="Wang C.C."/>
            <person name="Yang T.C."/>
            <person name="Huo Q.B."/>
            <person name="Li W."/>
            <person name="Chen H.Y."/>
            <person name="Chen S.E."/>
            <person name="Zhou L.G."/>
            <person name="Ni X.B."/>
            <person name="Tian J.H."/>
            <person name="Sheng Y."/>
            <person name="Liu T."/>
            <person name="Pan Y.S."/>
            <person name="Xia L.Y."/>
            <person name="Li J."/>
            <person name="Zhao F."/>
            <person name="Cao W.C."/>
        </authorList>
    </citation>
    <scope>NUCLEOTIDE SEQUENCE</scope>
    <source>
        <strain evidence="8">Rmic-2018</strain>
    </source>
</reference>
<comment type="caution">
    <text evidence="8">The sequence shown here is derived from an EMBL/GenBank/DDBJ whole genome shotgun (WGS) entry which is preliminary data.</text>
</comment>
<protein>
    <recommendedName>
        <fullName evidence="6">Receptor expression-enhancing protein</fullName>
    </recommendedName>
</protein>
<dbReference type="Proteomes" id="UP000821866">
    <property type="component" value="Chromosome 8"/>
</dbReference>
<evidence type="ECO:0000256" key="3">
    <source>
        <dbReference type="ARBA" id="ARBA00022692"/>
    </source>
</evidence>
<evidence type="ECO:0000313" key="9">
    <source>
        <dbReference type="Proteomes" id="UP000821866"/>
    </source>
</evidence>
<reference evidence="8" key="2">
    <citation type="submission" date="2021-09" db="EMBL/GenBank/DDBJ databases">
        <authorList>
            <person name="Jia N."/>
            <person name="Wang J."/>
            <person name="Shi W."/>
            <person name="Du L."/>
            <person name="Sun Y."/>
            <person name="Zhan W."/>
            <person name="Jiang J."/>
            <person name="Wang Q."/>
            <person name="Zhang B."/>
            <person name="Ji P."/>
            <person name="Sakyi L.B."/>
            <person name="Cui X."/>
            <person name="Yuan T."/>
            <person name="Jiang B."/>
            <person name="Yang W."/>
            <person name="Lam T.T.-Y."/>
            <person name="Chang Q."/>
            <person name="Ding S."/>
            <person name="Wang X."/>
            <person name="Zhu J."/>
            <person name="Ruan X."/>
            <person name="Zhao L."/>
            <person name="Wei J."/>
            <person name="Que T."/>
            <person name="Du C."/>
            <person name="Cheng J."/>
            <person name="Dai P."/>
            <person name="Han X."/>
            <person name="Huang E."/>
            <person name="Gao Y."/>
            <person name="Liu J."/>
            <person name="Shao H."/>
            <person name="Ye R."/>
            <person name="Li L."/>
            <person name="Wei W."/>
            <person name="Wang X."/>
            <person name="Wang C."/>
            <person name="Huo Q."/>
            <person name="Li W."/>
            <person name="Guo W."/>
            <person name="Chen H."/>
            <person name="Chen S."/>
            <person name="Zhou L."/>
            <person name="Zhou L."/>
            <person name="Ni X."/>
            <person name="Tian J."/>
            <person name="Zhou Y."/>
            <person name="Sheng Y."/>
            <person name="Liu T."/>
            <person name="Pan Y."/>
            <person name="Xia L."/>
            <person name="Li J."/>
            <person name="Zhao F."/>
            <person name="Cao W."/>
        </authorList>
    </citation>
    <scope>NUCLEOTIDE SEQUENCE</scope>
    <source>
        <strain evidence="8">Rmic-2018</strain>
        <tissue evidence="8">Larvae</tissue>
    </source>
</reference>
<dbReference type="GO" id="GO:0016020">
    <property type="term" value="C:membrane"/>
    <property type="evidence" value="ECO:0007669"/>
    <property type="project" value="UniProtKB-SubCell"/>
</dbReference>
<evidence type="ECO:0000256" key="5">
    <source>
        <dbReference type="ARBA" id="ARBA00023136"/>
    </source>
</evidence>
<dbReference type="InterPro" id="IPR004345">
    <property type="entry name" value="TB2_DP1_HVA22"/>
</dbReference>
<evidence type="ECO:0000256" key="2">
    <source>
        <dbReference type="ARBA" id="ARBA00008573"/>
    </source>
</evidence>
<keyword evidence="5 6" id="KW-0472">Membrane</keyword>